<keyword evidence="4" id="KW-1185">Reference proteome</keyword>
<sequence>MRSLPVSITALKTTGGVPMFMFMVYSSSFAFNVVLVPGGSNSFRKRRFLGKLARVRAARKPYLEKEVGRTHVDLMVFGLASKIGFGPCWSSLGISGNRESKHERKKKSNTKADMSSRREAMARGASPLLGGPMPQSLDAEVTCSPLSSSIMKNKEVNRRDAKLSKFRSLASPCSCKTSSRRNHFCAHLAHSGSVVGNPFFVDKGEEVRSGEEILILDANRRNWTNYKEAKYEIPNQASNFPNNISSDPVWFVREAEIHDRYFLAIKGRWAQNHKEISFVNIYAPNSLAGREAVWKKVSDLLASDQNTGWLICGDFNEVRGPEERRGSAFDARGVNAFNNFISALELFERHLGGRNAGGSKHSKLDRFLLSKEFTNSWSNPSVFALHKLYLDHNPIMLDSGKLDFGPVPFKFFNSWLRAENLSEVVSKCWTSSEPGDEMTSGIQSLCRKLKRTKMAIKKWRKTESVGNEKLLEDMKIKHNSLDTLDDMLGLSGEDRLEKYETLRQIRELEERHLMDAKQKAKVVWLNEGDENTRFYHGIVNHKQRKNWIHGFSINGVWVKKPNLLKAHAFDFFQEKYKESAGSTWRFRSNQIRKISDSQRKSLEDPITEEEIRTAVWNCGGEKAPGPDGYSFAFLRRFWDLIATDFLKAVKDFETDPGRIAAGNASFIALIPKVKDPLCLSEYRPIHLMGCISKVLSKILAERLKVVMDDIISSSQTAFVKGRQVMDGPFIVNEVLTWAKRTDNSKIIHILLASTSHFYLHFESNYDAVLEAVERKSTKKGEKT</sequence>
<comment type="caution">
    <text evidence="3">The sequence shown here is derived from an EMBL/GenBank/DDBJ whole genome shotgun (WGS) entry which is preliminary data.</text>
</comment>
<keyword evidence="2" id="KW-0472">Membrane</keyword>
<dbReference type="Gene3D" id="3.60.10.10">
    <property type="entry name" value="Endonuclease/exonuclease/phosphatase"/>
    <property type="match status" value="1"/>
</dbReference>
<evidence type="ECO:0000313" key="3">
    <source>
        <dbReference type="EMBL" id="KAJ9542598.1"/>
    </source>
</evidence>
<keyword evidence="2" id="KW-1133">Transmembrane helix</keyword>
<feature type="region of interest" description="Disordered" evidence="1">
    <location>
        <begin position="96"/>
        <end position="133"/>
    </location>
</feature>
<keyword evidence="2" id="KW-0812">Transmembrane</keyword>
<evidence type="ECO:0000256" key="1">
    <source>
        <dbReference type="SAM" id="MobiDB-lite"/>
    </source>
</evidence>
<reference evidence="3" key="1">
    <citation type="submission" date="2023-03" db="EMBL/GenBank/DDBJ databases">
        <title>Chromosome-scale reference genome and RAD-based genetic map of yellow starthistle (Centaurea solstitialis) reveal putative structural variation and QTLs associated with invader traits.</title>
        <authorList>
            <person name="Reatini B."/>
            <person name="Cang F.A."/>
            <person name="Jiang Q."/>
            <person name="Mckibben M.T.W."/>
            <person name="Barker M.S."/>
            <person name="Rieseberg L.H."/>
            <person name="Dlugosch K.M."/>
        </authorList>
    </citation>
    <scope>NUCLEOTIDE SEQUENCE</scope>
    <source>
        <strain evidence="3">CAN-66</strain>
        <tissue evidence="3">Leaf</tissue>
    </source>
</reference>
<proteinExistence type="predicted"/>
<dbReference type="InterPro" id="IPR036691">
    <property type="entry name" value="Endo/exonu/phosph_ase_sf"/>
</dbReference>
<evidence type="ECO:0000313" key="4">
    <source>
        <dbReference type="Proteomes" id="UP001172457"/>
    </source>
</evidence>
<organism evidence="3 4">
    <name type="scientific">Centaurea solstitialis</name>
    <name type="common">yellow star-thistle</name>
    <dbReference type="NCBI Taxonomy" id="347529"/>
    <lineage>
        <taxon>Eukaryota</taxon>
        <taxon>Viridiplantae</taxon>
        <taxon>Streptophyta</taxon>
        <taxon>Embryophyta</taxon>
        <taxon>Tracheophyta</taxon>
        <taxon>Spermatophyta</taxon>
        <taxon>Magnoliopsida</taxon>
        <taxon>eudicotyledons</taxon>
        <taxon>Gunneridae</taxon>
        <taxon>Pentapetalae</taxon>
        <taxon>asterids</taxon>
        <taxon>campanulids</taxon>
        <taxon>Asterales</taxon>
        <taxon>Asteraceae</taxon>
        <taxon>Carduoideae</taxon>
        <taxon>Cardueae</taxon>
        <taxon>Centaureinae</taxon>
        <taxon>Centaurea</taxon>
    </lineage>
</organism>
<dbReference type="AlphaFoldDB" id="A0AA38SPI2"/>
<dbReference type="SUPFAM" id="SSF56219">
    <property type="entry name" value="DNase I-like"/>
    <property type="match status" value="1"/>
</dbReference>
<name>A0AA38SPI2_9ASTR</name>
<gene>
    <name evidence="3" type="ORF">OSB04_029104</name>
</gene>
<dbReference type="EMBL" id="JARYMX010000007">
    <property type="protein sequence ID" value="KAJ9542598.1"/>
    <property type="molecule type" value="Genomic_DNA"/>
</dbReference>
<accession>A0AA38SPI2</accession>
<feature type="transmembrane region" description="Helical" evidence="2">
    <location>
        <begin position="20"/>
        <end position="38"/>
    </location>
</feature>
<protein>
    <recommendedName>
        <fullName evidence="5">Reverse transcriptase domain-containing protein</fullName>
    </recommendedName>
</protein>
<evidence type="ECO:0000256" key="2">
    <source>
        <dbReference type="SAM" id="Phobius"/>
    </source>
</evidence>
<evidence type="ECO:0008006" key="5">
    <source>
        <dbReference type="Google" id="ProtNLM"/>
    </source>
</evidence>
<dbReference type="Proteomes" id="UP001172457">
    <property type="component" value="Chromosome 7"/>
</dbReference>
<dbReference type="PANTHER" id="PTHR31635:SF196">
    <property type="entry name" value="REVERSE TRANSCRIPTASE DOMAIN-CONTAINING PROTEIN-RELATED"/>
    <property type="match status" value="1"/>
</dbReference>
<dbReference type="PANTHER" id="PTHR31635">
    <property type="entry name" value="REVERSE TRANSCRIPTASE DOMAIN-CONTAINING PROTEIN-RELATED"/>
    <property type="match status" value="1"/>
</dbReference>